<comment type="caution">
    <text evidence="2">The sequence shown here is derived from an EMBL/GenBank/DDBJ whole genome shotgun (WGS) entry which is preliminary data.</text>
</comment>
<feature type="compositionally biased region" description="Basic and acidic residues" evidence="1">
    <location>
        <begin position="249"/>
        <end position="260"/>
    </location>
</feature>
<keyword evidence="3" id="KW-1185">Reference proteome</keyword>
<name>A0ABN9V475_9DINO</name>
<feature type="region of interest" description="Disordered" evidence="1">
    <location>
        <begin position="169"/>
        <end position="288"/>
    </location>
</feature>
<feature type="region of interest" description="Disordered" evidence="1">
    <location>
        <begin position="311"/>
        <end position="341"/>
    </location>
</feature>
<reference evidence="2" key="1">
    <citation type="submission" date="2023-10" db="EMBL/GenBank/DDBJ databases">
        <authorList>
            <person name="Chen Y."/>
            <person name="Shah S."/>
            <person name="Dougan E. K."/>
            <person name="Thang M."/>
            <person name="Chan C."/>
        </authorList>
    </citation>
    <scope>NUCLEOTIDE SEQUENCE [LARGE SCALE GENOMIC DNA]</scope>
</reference>
<evidence type="ECO:0008006" key="4">
    <source>
        <dbReference type="Google" id="ProtNLM"/>
    </source>
</evidence>
<accession>A0ABN9V475</accession>
<feature type="non-terminal residue" evidence="2">
    <location>
        <position position="824"/>
    </location>
</feature>
<evidence type="ECO:0000313" key="2">
    <source>
        <dbReference type="EMBL" id="CAK0867442.1"/>
    </source>
</evidence>
<feature type="compositionally biased region" description="Low complexity" evidence="1">
    <location>
        <begin position="185"/>
        <end position="240"/>
    </location>
</feature>
<evidence type="ECO:0000256" key="1">
    <source>
        <dbReference type="SAM" id="MobiDB-lite"/>
    </source>
</evidence>
<sequence length="824" mass="88299">MVSNSDSEHSLVALKQAVSDSMPGVEMVMQESPVGDHQANGEAENAVKEVKRMARVLKATLEERIGKNLPVDHPLWTWLPRHAAACLSRYRIGLDGRTAEQRRTGRAWAKATVELGERIHARPAVAQEPRSGLAPKMVEGRYVGHPSRTGSLLAMTETGAIRAKAFNRMQEDERWSSEGLDDLKGAPPAAGSTAPAPIAGSSVPARAPPLAAGAEAAAEVPAPPAGGSAADASGAPGQAGVLRGPPGLAEERPAAKRRVDQMPTALDRAARKRPPEDPPDDPRLETADDDAIAPPAVQAQAAASAGASASSSAVPAAGSPAPAPAAGSSATEGPDVVTGNFSATKEELRRMYESRIVEAYRANCVDLSSSELDDVTQMALELGAVEVPDACPGEHAGRSTPAGNVGLTPGVRMNMECPRPDGTTWDFAREEHISEWFETLEREDPYIVVGWGEEGDGRTPFVRTQTSFMTNLPELAAELRKQSVGGKGGGQPRAQETRVKVILEGGLVRRPHMLTPVLTQCVLRAIRESMGADGEMSDLAAATAGPVPVGPGPFEAGRDNLSDDERYWDDVNGGWLDPQMVREARRLEVEWLHKQDVYEKRTIEECRSVTGQPPIKLMWIDANKGDHEKPIYRSRIVVREKRGKGEEGRADIGDAVENLAKHMQSPRQVDAARLKRLARYLKGRPRVVQKFTRDRSTANDDVVKVLIMVDSDNVGDKVSRRSTVGQVAFVDKHMVKHMCNILQVIGLSSGENEYYAISAGVCTGLGIKGILEDWNVACELKGERSLACAYADQTAEETGGETPSAEPELQTAPGCGKIRAGCKT</sequence>
<protein>
    <recommendedName>
        <fullName evidence="4">Integrase catalytic domain-containing protein</fullName>
    </recommendedName>
</protein>
<gene>
    <name evidence="2" type="ORF">PCOR1329_LOCUS54376</name>
</gene>
<feature type="compositionally biased region" description="Basic and acidic residues" evidence="1">
    <location>
        <begin position="273"/>
        <end position="286"/>
    </location>
</feature>
<organism evidence="2 3">
    <name type="scientific">Prorocentrum cordatum</name>
    <dbReference type="NCBI Taxonomy" id="2364126"/>
    <lineage>
        <taxon>Eukaryota</taxon>
        <taxon>Sar</taxon>
        <taxon>Alveolata</taxon>
        <taxon>Dinophyceae</taxon>
        <taxon>Prorocentrales</taxon>
        <taxon>Prorocentraceae</taxon>
        <taxon>Prorocentrum</taxon>
    </lineage>
</organism>
<proteinExistence type="predicted"/>
<feature type="compositionally biased region" description="Low complexity" evidence="1">
    <location>
        <begin position="311"/>
        <end position="330"/>
    </location>
</feature>
<dbReference type="EMBL" id="CAUYUJ010016644">
    <property type="protein sequence ID" value="CAK0867442.1"/>
    <property type="molecule type" value="Genomic_DNA"/>
</dbReference>
<feature type="compositionally biased region" description="Basic and acidic residues" evidence="1">
    <location>
        <begin position="169"/>
        <end position="184"/>
    </location>
</feature>
<dbReference type="Proteomes" id="UP001189429">
    <property type="component" value="Unassembled WGS sequence"/>
</dbReference>
<evidence type="ECO:0000313" key="3">
    <source>
        <dbReference type="Proteomes" id="UP001189429"/>
    </source>
</evidence>